<name>A0A1N7L3I3_9RHOB</name>
<feature type="region of interest" description="Disordered" evidence="2">
    <location>
        <begin position="206"/>
        <end position="304"/>
    </location>
</feature>
<evidence type="ECO:0000313" key="4">
    <source>
        <dbReference type="EMBL" id="SIS68393.1"/>
    </source>
</evidence>
<evidence type="ECO:0000256" key="1">
    <source>
        <dbReference type="NCBIfam" id="TIGR01651"/>
    </source>
</evidence>
<organism evidence="4 5">
    <name type="scientific">Roseivivax lentus</name>
    <dbReference type="NCBI Taxonomy" id="633194"/>
    <lineage>
        <taxon>Bacteria</taxon>
        <taxon>Pseudomonadati</taxon>
        <taxon>Pseudomonadota</taxon>
        <taxon>Alphaproteobacteria</taxon>
        <taxon>Rhodobacterales</taxon>
        <taxon>Roseobacteraceae</taxon>
        <taxon>Roseivivax</taxon>
    </lineage>
</organism>
<dbReference type="NCBIfam" id="TIGR01651">
    <property type="entry name" value="CobT"/>
    <property type="match status" value="1"/>
</dbReference>
<dbReference type="GO" id="GO:0051116">
    <property type="term" value="F:cobaltochelatase activity"/>
    <property type="evidence" value="ECO:0007669"/>
    <property type="project" value="UniProtKB-UniRule"/>
</dbReference>
<feature type="compositionally biased region" description="Acidic residues" evidence="2">
    <location>
        <begin position="212"/>
        <end position="251"/>
    </location>
</feature>
<dbReference type="PANTHER" id="PTHR41248:SF1">
    <property type="entry name" value="NORD PROTEIN"/>
    <property type="match status" value="1"/>
</dbReference>
<dbReference type="GO" id="GO:0009236">
    <property type="term" value="P:cobalamin biosynthetic process"/>
    <property type="evidence" value="ECO:0007669"/>
    <property type="project" value="UniProtKB-UniRule"/>
</dbReference>
<dbReference type="STRING" id="633194.SAMN05421759_102345"/>
<dbReference type="Pfam" id="PF06213">
    <property type="entry name" value="CobT"/>
    <property type="match status" value="1"/>
</dbReference>
<dbReference type="InterPro" id="IPR006538">
    <property type="entry name" value="CobT"/>
</dbReference>
<dbReference type="SMART" id="SM00327">
    <property type="entry name" value="VWA"/>
    <property type="match status" value="1"/>
</dbReference>
<dbReference type="PANTHER" id="PTHR41248">
    <property type="entry name" value="NORD PROTEIN"/>
    <property type="match status" value="1"/>
</dbReference>
<evidence type="ECO:0000313" key="5">
    <source>
        <dbReference type="Proteomes" id="UP000186684"/>
    </source>
</evidence>
<dbReference type="AlphaFoldDB" id="A0A1N7L3I3"/>
<dbReference type="Pfam" id="PF11775">
    <property type="entry name" value="CobT_C"/>
    <property type="match status" value="1"/>
</dbReference>
<feature type="compositionally biased region" description="Polar residues" evidence="2">
    <location>
        <begin position="255"/>
        <end position="268"/>
    </location>
</feature>
<feature type="compositionally biased region" description="Acidic residues" evidence="2">
    <location>
        <begin position="272"/>
        <end position="286"/>
    </location>
</feature>
<reference evidence="5" key="1">
    <citation type="submission" date="2017-01" db="EMBL/GenBank/DDBJ databases">
        <authorList>
            <person name="Varghese N."/>
            <person name="Submissions S."/>
        </authorList>
    </citation>
    <scope>NUCLEOTIDE SEQUENCE [LARGE SCALE GENOMIC DNA]</scope>
    <source>
        <strain evidence="5">DSM 29430</strain>
    </source>
</reference>
<dbReference type="InterPro" id="IPR002035">
    <property type="entry name" value="VWF_A"/>
</dbReference>
<dbReference type="Proteomes" id="UP000186684">
    <property type="component" value="Unassembled WGS sequence"/>
</dbReference>
<dbReference type="SUPFAM" id="SSF53300">
    <property type="entry name" value="vWA-like"/>
    <property type="match status" value="1"/>
</dbReference>
<dbReference type="RefSeq" id="WP_076445743.1">
    <property type="nucleotide sequence ID" value="NZ_FTOQ01000002.1"/>
</dbReference>
<feature type="domain" description="VWFA" evidence="3">
    <location>
        <begin position="404"/>
        <end position="624"/>
    </location>
</feature>
<dbReference type="EC" id="6.6.1.2" evidence="1"/>
<dbReference type="InterPro" id="IPR036465">
    <property type="entry name" value="vWFA_dom_sf"/>
</dbReference>
<dbReference type="Gene3D" id="3.40.50.410">
    <property type="entry name" value="von Willebrand factor, type A domain"/>
    <property type="match status" value="1"/>
</dbReference>
<sequence length="624" mass="69415">MSKSSDNPADPFKKALAEATKVMAHDPDLTVSYTVDPSGVSGDAMRLPQVSRRMGRDEVLLARGTADALALYRRYHDAGTHSKYAPQGDMAREIYEAMETARCEAVGARDMPGTAGNIDARIGHDALRKGYDQVKDASDVPLPQALNYLVRHLATGRDLPPAAQNVMELWRNHIEDKAGTTLENLEGKLTDQSEFSRFTRKMITDLGYGDQLGDDPDDLDDESEEAADEGGEEQEEQNEGDDDSGEDDAEASPEQSQEQTQDASQAQVSMEDVGEQDDTDEIEMPEGEAPLEPPAPQPVSDADPNYRVYTAEFDEEIRAEELAEPAELERLRAYLDQQLDPLKGAVSRLANKLQRRLQAQQNRSWEFDREEGILDAGRLARVVANPTTPLSFKVEKDMEFRDTVVTLLLDNSGSMRGRPISIAAICADVLARTLERCDVKVEILGFTTRAWKGGQSREKWLNSGREQQPGRLNDLRHIIYKGADAPWRRARANLGLMMKEGLLKENIDGEALEWAHRRMAGRPEARKILMVISDGAPVDDSTLSVNPANYLEKHLRDVIAMVERRRQVELLAIGIGHDVTRYYDRAVTITDVEQLAGAMTEQLASLFDSDPRARARFKGIKKAS</sequence>
<dbReference type="OrthoDB" id="9764783at2"/>
<accession>A0A1N7L3I3</accession>
<dbReference type="CDD" id="cd01454">
    <property type="entry name" value="vWA_norD_type"/>
    <property type="match status" value="1"/>
</dbReference>
<evidence type="ECO:0000256" key="2">
    <source>
        <dbReference type="SAM" id="MobiDB-lite"/>
    </source>
</evidence>
<dbReference type="PROSITE" id="PS50234">
    <property type="entry name" value="VWFA"/>
    <property type="match status" value="1"/>
</dbReference>
<dbReference type="PIRSF" id="PIRSF031715">
    <property type="entry name" value="Cob_chel_CobT"/>
    <property type="match status" value="1"/>
</dbReference>
<dbReference type="EMBL" id="FTOQ01000002">
    <property type="protein sequence ID" value="SIS68393.1"/>
    <property type="molecule type" value="Genomic_DNA"/>
</dbReference>
<protein>
    <recommendedName>
        <fullName evidence="1">Cobaltochelatase subunit CobT</fullName>
        <ecNumber evidence="1">6.6.1.2</ecNumber>
    </recommendedName>
</protein>
<dbReference type="InterPro" id="IPR051928">
    <property type="entry name" value="NorD/CobT"/>
</dbReference>
<dbReference type="InterPro" id="IPR025861">
    <property type="entry name" value="CobT_VWA_dom"/>
</dbReference>
<proteinExistence type="predicted"/>
<keyword evidence="5" id="KW-1185">Reference proteome</keyword>
<evidence type="ECO:0000259" key="3">
    <source>
        <dbReference type="PROSITE" id="PS50234"/>
    </source>
</evidence>
<gene>
    <name evidence="4" type="ORF">SAMN05421759_102345</name>
</gene>